<evidence type="ECO:0000256" key="1">
    <source>
        <dbReference type="SAM" id="MobiDB-lite"/>
    </source>
</evidence>
<evidence type="ECO:0000313" key="3">
    <source>
        <dbReference type="Proteomes" id="UP001433268"/>
    </source>
</evidence>
<sequence>MSKIIDDVKSGLKGIRGAGDAIRGSAMEATDQAFDNDNNHPQTQLAQAKNRSITEKGKQDIAGTDHMVARHEQKHGKHTAGAAAGATEPVTTGTAAGTGTGVGGATEMGTGVGGTTETGTTTGVNSRVV</sequence>
<accession>A0ABR1VHP4</accession>
<keyword evidence="3" id="KW-1185">Reference proteome</keyword>
<reference evidence="2 3" key="1">
    <citation type="submission" date="2023-01" db="EMBL/GenBank/DDBJ databases">
        <title>Analysis of 21 Apiospora genomes using comparative genomics revels a genus with tremendous synthesis potential of carbohydrate active enzymes and secondary metabolites.</title>
        <authorList>
            <person name="Sorensen T."/>
        </authorList>
    </citation>
    <scope>NUCLEOTIDE SEQUENCE [LARGE SCALE GENOMIC DNA]</scope>
    <source>
        <strain evidence="2 3">CBS 114990</strain>
    </source>
</reference>
<evidence type="ECO:0000313" key="2">
    <source>
        <dbReference type="EMBL" id="KAK8070756.1"/>
    </source>
</evidence>
<feature type="compositionally biased region" description="Low complexity" evidence="1">
    <location>
        <begin position="79"/>
        <end position="95"/>
    </location>
</feature>
<dbReference type="EMBL" id="JAQQWN010000008">
    <property type="protein sequence ID" value="KAK8070756.1"/>
    <property type="molecule type" value="Genomic_DNA"/>
</dbReference>
<gene>
    <name evidence="2" type="ORF">PG997_010959</name>
</gene>
<name>A0ABR1VHP4_9PEZI</name>
<dbReference type="GeneID" id="92048334"/>
<dbReference type="RefSeq" id="XP_066664564.1">
    <property type="nucleotide sequence ID" value="XM_066815274.1"/>
</dbReference>
<organism evidence="2 3">
    <name type="scientific">Apiospora hydei</name>
    <dbReference type="NCBI Taxonomy" id="1337664"/>
    <lineage>
        <taxon>Eukaryota</taxon>
        <taxon>Fungi</taxon>
        <taxon>Dikarya</taxon>
        <taxon>Ascomycota</taxon>
        <taxon>Pezizomycotina</taxon>
        <taxon>Sordariomycetes</taxon>
        <taxon>Xylariomycetidae</taxon>
        <taxon>Amphisphaeriales</taxon>
        <taxon>Apiosporaceae</taxon>
        <taxon>Apiospora</taxon>
    </lineage>
</organism>
<dbReference type="Proteomes" id="UP001433268">
    <property type="component" value="Unassembled WGS sequence"/>
</dbReference>
<feature type="region of interest" description="Disordered" evidence="1">
    <location>
        <begin position="26"/>
        <end position="129"/>
    </location>
</feature>
<proteinExistence type="predicted"/>
<feature type="compositionally biased region" description="Gly residues" evidence="1">
    <location>
        <begin position="96"/>
        <end position="116"/>
    </location>
</feature>
<protein>
    <submittedName>
        <fullName evidence="2">Uncharacterized protein</fullName>
    </submittedName>
</protein>
<comment type="caution">
    <text evidence="2">The sequence shown here is derived from an EMBL/GenBank/DDBJ whole genome shotgun (WGS) entry which is preliminary data.</text>
</comment>
<feature type="compositionally biased region" description="Polar residues" evidence="1">
    <location>
        <begin position="33"/>
        <end position="51"/>
    </location>
</feature>